<evidence type="ECO:0000313" key="2">
    <source>
        <dbReference type="Proteomes" id="UP001500752"/>
    </source>
</evidence>
<gene>
    <name evidence="1" type="ORF">GCM10023081_30980</name>
</gene>
<protein>
    <submittedName>
        <fullName evidence="1">Uncharacterized protein</fullName>
    </submittedName>
</protein>
<accession>A0ABP7CLX3</accession>
<name>A0ABP7CLX3_9MICC</name>
<evidence type="ECO:0000313" key="1">
    <source>
        <dbReference type="EMBL" id="GAA3691333.1"/>
    </source>
</evidence>
<comment type="caution">
    <text evidence="1">The sequence shown here is derived from an EMBL/GenBank/DDBJ whole genome shotgun (WGS) entry which is preliminary data.</text>
</comment>
<organism evidence="1 2">
    <name type="scientific">Arthrobacter ginkgonis</name>
    <dbReference type="NCBI Taxonomy" id="1630594"/>
    <lineage>
        <taxon>Bacteria</taxon>
        <taxon>Bacillati</taxon>
        <taxon>Actinomycetota</taxon>
        <taxon>Actinomycetes</taxon>
        <taxon>Micrococcales</taxon>
        <taxon>Micrococcaceae</taxon>
        <taxon>Arthrobacter</taxon>
    </lineage>
</organism>
<dbReference type="EMBL" id="BAABEO010000020">
    <property type="protein sequence ID" value="GAA3691333.1"/>
    <property type="molecule type" value="Genomic_DNA"/>
</dbReference>
<proteinExistence type="predicted"/>
<dbReference type="Proteomes" id="UP001500752">
    <property type="component" value="Unassembled WGS sequence"/>
</dbReference>
<keyword evidence="2" id="KW-1185">Reference proteome</keyword>
<reference evidence="2" key="1">
    <citation type="journal article" date="2019" name="Int. J. Syst. Evol. Microbiol.">
        <title>The Global Catalogue of Microorganisms (GCM) 10K type strain sequencing project: providing services to taxonomists for standard genome sequencing and annotation.</title>
        <authorList>
            <consortium name="The Broad Institute Genomics Platform"/>
            <consortium name="The Broad Institute Genome Sequencing Center for Infectious Disease"/>
            <person name="Wu L."/>
            <person name="Ma J."/>
        </authorList>
    </citation>
    <scope>NUCLEOTIDE SEQUENCE [LARGE SCALE GENOMIC DNA]</scope>
    <source>
        <strain evidence="2">JCM 30742</strain>
    </source>
</reference>
<sequence>MAGMAVDTIVVSTRIMKKPMATAHRAPHAALLAFVSQGSADRAAVLTARAY</sequence>